<dbReference type="InterPro" id="IPR017853">
    <property type="entry name" value="GH"/>
</dbReference>
<dbReference type="Proteomes" id="UP000244754">
    <property type="component" value="Chromosome"/>
</dbReference>
<evidence type="ECO:0000313" key="3">
    <source>
        <dbReference type="Proteomes" id="UP000244754"/>
    </source>
</evidence>
<dbReference type="AlphaFoldDB" id="A0A2S0WF64"/>
<gene>
    <name evidence="2" type="ORF">C3E79_07805</name>
</gene>
<dbReference type="SUPFAM" id="SSF51445">
    <property type="entry name" value="(Trans)glycosidases"/>
    <property type="match status" value="1"/>
</dbReference>
<protein>
    <submittedName>
        <fullName evidence="2">Uncharacterized protein</fullName>
    </submittedName>
</protein>
<dbReference type="InterPro" id="IPR002053">
    <property type="entry name" value="Glyco_hydro_25"/>
</dbReference>
<evidence type="ECO:0000313" key="2">
    <source>
        <dbReference type="EMBL" id="AWB84399.1"/>
    </source>
</evidence>
<dbReference type="KEGG" id="clia:C3E79_07805"/>
<evidence type="ECO:0000256" key="1">
    <source>
        <dbReference type="ARBA" id="ARBA00010646"/>
    </source>
</evidence>
<name>A0A2S0WF64_9CORY</name>
<dbReference type="OrthoDB" id="3345404at2"/>
<dbReference type="GO" id="GO:0003796">
    <property type="term" value="F:lysozyme activity"/>
    <property type="evidence" value="ECO:0007669"/>
    <property type="project" value="InterPro"/>
</dbReference>
<dbReference type="PANTHER" id="PTHR34135:SF2">
    <property type="entry name" value="LYSOZYME"/>
    <property type="match status" value="1"/>
</dbReference>
<dbReference type="EMBL" id="CP026948">
    <property type="protein sequence ID" value="AWB84399.1"/>
    <property type="molecule type" value="Genomic_DNA"/>
</dbReference>
<dbReference type="RefSeq" id="WP_108404408.1">
    <property type="nucleotide sequence ID" value="NZ_CP026948.1"/>
</dbReference>
<keyword evidence="3" id="KW-1185">Reference proteome</keyword>
<reference evidence="3" key="1">
    <citation type="submission" date="2018-01" db="EMBL/GenBank/DDBJ databases">
        <authorList>
            <person name="Li J."/>
        </authorList>
    </citation>
    <scope>NUCLEOTIDE SEQUENCE [LARGE SCALE GENOMIC DNA]</scope>
    <source>
        <strain evidence="3">2184</strain>
    </source>
</reference>
<accession>A0A2S0WF64</accession>
<dbReference type="PANTHER" id="PTHR34135">
    <property type="entry name" value="LYSOZYME"/>
    <property type="match status" value="1"/>
</dbReference>
<sequence length="191" mass="20747">MRFGVDISEHQDGLSLGAIEGISFAILRTTDGTYQDRVFRSHLDDALSAGLDVEAYHYLRRPSEGTTIAEQVEASCAVMGAYRAPMWLDCETPAGLSLDDVCLAHSLFTSAGVEVAGIYTTRRWWLLHMLGAPTRRFGALWVASYGADDGEFPGAAAWPGPVGGQAPVMWQYTSRGRVPGYAGFVDVNARR</sequence>
<dbReference type="GO" id="GO:0016998">
    <property type="term" value="P:cell wall macromolecule catabolic process"/>
    <property type="evidence" value="ECO:0007669"/>
    <property type="project" value="InterPro"/>
</dbReference>
<comment type="similarity">
    <text evidence="1">Belongs to the glycosyl hydrolase 25 family.</text>
</comment>
<proteinExistence type="inferred from homology"/>
<dbReference type="Pfam" id="PF01183">
    <property type="entry name" value="Glyco_hydro_25"/>
    <property type="match status" value="1"/>
</dbReference>
<dbReference type="GO" id="GO:0016052">
    <property type="term" value="P:carbohydrate catabolic process"/>
    <property type="evidence" value="ECO:0007669"/>
    <property type="project" value="TreeGrafter"/>
</dbReference>
<dbReference type="Gene3D" id="3.20.20.80">
    <property type="entry name" value="Glycosidases"/>
    <property type="match status" value="1"/>
</dbReference>
<organism evidence="2 3">
    <name type="scientific">Corynebacterium liangguodongii</name>
    <dbReference type="NCBI Taxonomy" id="2079535"/>
    <lineage>
        <taxon>Bacteria</taxon>
        <taxon>Bacillati</taxon>
        <taxon>Actinomycetota</taxon>
        <taxon>Actinomycetes</taxon>
        <taxon>Mycobacteriales</taxon>
        <taxon>Corynebacteriaceae</taxon>
        <taxon>Corynebacterium</taxon>
    </lineage>
</organism>
<dbReference type="GO" id="GO:0009253">
    <property type="term" value="P:peptidoglycan catabolic process"/>
    <property type="evidence" value="ECO:0007669"/>
    <property type="project" value="InterPro"/>
</dbReference>
<dbReference type="CDD" id="cd00599">
    <property type="entry name" value="GH25_muramidase"/>
    <property type="match status" value="1"/>
</dbReference>
<dbReference type="PROSITE" id="PS51904">
    <property type="entry name" value="GLYCOSYL_HYDROL_F25_2"/>
    <property type="match status" value="1"/>
</dbReference>